<proteinExistence type="predicted"/>
<comment type="caution">
    <text evidence="1">The sequence shown here is derived from an EMBL/GenBank/DDBJ whole genome shotgun (WGS) entry which is preliminary data.</text>
</comment>
<evidence type="ECO:0008006" key="3">
    <source>
        <dbReference type="Google" id="ProtNLM"/>
    </source>
</evidence>
<dbReference type="EMBL" id="JAVDTR010000001">
    <property type="protein sequence ID" value="MDR6721965.1"/>
    <property type="molecule type" value="Genomic_DNA"/>
</dbReference>
<name>A0AAP5GWQ9_PAEAM</name>
<organism evidence="1 2">
    <name type="scientific">Paenibacillus amylolyticus</name>
    <dbReference type="NCBI Taxonomy" id="1451"/>
    <lineage>
        <taxon>Bacteria</taxon>
        <taxon>Bacillati</taxon>
        <taxon>Bacillota</taxon>
        <taxon>Bacilli</taxon>
        <taxon>Bacillales</taxon>
        <taxon>Paenibacillaceae</taxon>
        <taxon>Paenibacillus</taxon>
    </lineage>
</organism>
<dbReference type="Proteomes" id="UP001254832">
    <property type="component" value="Unassembled WGS sequence"/>
</dbReference>
<evidence type="ECO:0000313" key="2">
    <source>
        <dbReference type="Proteomes" id="UP001254832"/>
    </source>
</evidence>
<accession>A0AAP5GWQ9</accession>
<evidence type="ECO:0000313" key="1">
    <source>
        <dbReference type="EMBL" id="MDR6721965.1"/>
    </source>
</evidence>
<reference evidence="1" key="1">
    <citation type="submission" date="2023-07" db="EMBL/GenBank/DDBJ databases">
        <title>Sorghum-associated microbial communities from plants grown in Nebraska, USA.</title>
        <authorList>
            <person name="Schachtman D."/>
        </authorList>
    </citation>
    <scope>NUCLEOTIDE SEQUENCE</scope>
    <source>
        <strain evidence="1">BE80</strain>
    </source>
</reference>
<protein>
    <recommendedName>
        <fullName evidence="3">DUF1963 domain-containing protein</fullName>
    </recommendedName>
</protein>
<gene>
    <name evidence="1" type="ORF">J2W91_000413</name>
</gene>
<dbReference type="AlphaFoldDB" id="A0AAP5GWQ9"/>
<sequence>MMMNQVTKMTFELNHANEDSGIWIGGDKAYVQEWPLNPEGAPLIHLFSIDSNQLAKHIPSASLPVDTFISVFSTYSAADYFLDQVTYTGDELEWNENILGGYTYVSVTPYSIMSASPTSCIPLCGITFSEVELREHDFPAFSFLTSNPPNGMHGISHLLVHYDIVCQIYSGDFPAPYQDILGLSDANGYLMLRKDNSSTEAPLVGIFFVQTA</sequence>